<name>A0A942T418_9BACI</name>
<protein>
    <submittedName>
        <fullName evidence="5">4Fe-4S binding protein</fullName>
    </submittedName>
</protein>
<reference evidence="5" key="1">
    <citation type="submission" date="2021-05" db="EMBL/GenBank/DDBJ databases">
        <title>Novel Bacillus species.</title>
        <authorList>
            <person name="Liu G."/>
        </authorList>
    </citation>
    <scope>NUCLEOTIDE SEQUENCE</scope>
    <source>
        <strain evidence="5 7">FJAT-50051</strain>
    </source>
</reference>
<evidence type="ECO:0000256" key="3">
    <source>
        <dbReference type="ARBA" id="ARBA00023014"/>
    </source>
</evidence>
<keyword evidence="2" id="KW-0408">Iron</keyword>
<evidence type="ECO:0000259" key="4">
    <source>
        <dbReference type="PROSITE" id="PS51379"/>
    </source>
</evidence>
<sequence length="365" mass="41169">MNLMTWAKAIEKNTTTLMIEANLCTRLISPKSTCRQCVDSCPTNCITFTKDTLEITDSCLECGLCTTVCPTSALSSNRHSLHHLVETVLHTCKESEHVYLHCQRHSIKEECVAAVAVPCLGSIPREAWLTFLEECDNLSIHLPDGGCDRCEIKQGEELWQRELAAAERMSGKCMDLALALKKSTELEGLDKSKRSLFHSIWREWKDVHKLAVKETLGCAEIKPYQEKLKSDSASLIRKEWNVAANGVMEKVFKESTYPYMVKRNLFLNQLIKNKDLQTEKNVRVPMILSDCTLCGACSILCPTNALVQETENGATQIKLIPANCVDCKLCEEICYFKQIQLIEAENRVLLKGQGRESVLFRTESQ</sequence>
<dbReference type="SUPFAM" id="SSF54862">
    <property type="entry name" value="4Fe-4S ferredoxins"/>
    <property type="match status" value="1"/>
</dbReference>
<dbReference type="PROSITE" id="PS51379">
    <property type="entry name" value="4FE4S_FER_2"/>
    <property type="match status" value="3"/>
</dbReference>
<evidence type="ECO:0000313" key="5">
    <source>
        <dbReference type="EMBL" id="MBS4185894.1"/>
    </source>
</evidence>
<dbReference type="PANTHER" id="PTHR43193:SF2">
    <property type="entry name" value="POLYFERREDOXIN PROTEIN FWDF"/>
    <property type="match status" value="1"/>
</dbReference>
<evidence type="ECO:0000256" key="1">
    <source>
        <dbReference type="ARBA" id="ARBA00022723"/>
    </source>
</evidence>
<feature type="domain" description="4Fe-4S ferredoxin-type" evidence="4">
    <location>
        <begin position="315"/>
        <end position="344"/>
    </location>
</feature>
<organism evidence="5">
    <name type="scientific">Neobacillus citreus</name>
    <dbReference type="NCBI Taxonomy" id="2833578"/>
    <lineage>
        <taxon>Bacteria</taxon>
        <taxon>Bacillati</taxon>
        <taxon>Bacillota</taxon>
        <taxon>Bacilli</taxon>
        <taxon>Bacillales</taxon>
        <taxon>Bacillaceae</taxon>
        <taxon>Neobacillus</taxon>
    </lineage>
</organism>
<gene>
    <name evidence="6" type="ORF">KHB02_019145</name>
    <name evidence="5" type="ORF">KHB02_31370</name>
</gene>
<dbReference type="Gene3D" id="3.30.70.20">
    <property type="match status" value="2"/>
</dbReference>
<comment type="caution">
    <text evidence="5">The sequence shown here is derived from an EMBL/GenBank/DDBJ whole genome shotgun (WGS) entry which is preliminary data.</text>
</comment>
<dbReference type="Proteomes" id="UP000677265">
    <property type="component" value="Unassembled WGS sequence"/>
</dbReference>
<accession>A0A942T418</accession>
<dbReference type="PANTHER" id="PTHR43193">
    <property type="match status" value="1"/>
</dbReference>
<dbReference type="InterPro" id="IPR017900">
    <property type="entry name" value="4Fe4S_Fe_S_CS"/>
</dbReference>
<keyword evidence="7" id="KW-1185">Reference proteome</keyword>
<feature type="domain" description="4Fe-4S ferredoxin-type" evidence="4">
    <location>
        <begin position="283"/>
        <end position="311"/>
    </location>
</feature>
<dbReference type="InterPro" id="IPR052977">
    <property type="entry name" value="Polyferredoxin-like_ET"/>
</dbReference>
<evidence type="ECO:0000256" key="2">
    <source>
        <dbReference type="ARBA" id="ARBA00023004"/>
    </source>
</evidence>
<dbReference type="AlphaFoldDB" id="A0A942T418"/>
<dbReference type="PROSITE" id="PS00198">
    <property type="entry name" value="4FE4S_FER_1"/>
    <property type="match status" value="2"/>
</dbReference>
<evidence type="ECO:0000313" key="6">
    <source>
        <dbReference type="EMBL" id="MCH6267641.1"/>
    </source>
</evidence>
<proteinExistence type="predicted"/>
<evidence type="ECO:0000313" key="7">
    <source>
        <dbReference type="Proteomes" id="UP000677265"/>
    </source>
</evidence>
<dbReference type="GO" id="GO:0051536">
    <property type="term" value="F:iron-sulfur cluster binding"/>
    <property type="evidence" value="ECO:0007669"/>
    <property type="project" value="UniProtKB-KW"/>
</dbReference>
<dbReference type="EMBL" id="JAGYPE010000006">
    <property type="protein sequence ID" value="MBS4185894.1"/>
    <property type="molecule type" value="Genomic_DNA"/>
</dbReference>
<keyword evidence="1" id="KW-0479">Metal-binding</keyword>
<dbReference type="GO" id="GO:0046872">
    <property type="term" value="F:metal ion binding"/>
    <property type="evidence" value="ECO:0007669"/>
    <property type="project" value="UniProtKB-KW"/>
</dbReference>
<keyword evidence="3" id="KW-0411">Iron-sulfur</keyword>
<dbReference type="EMBL" id="JAGYPE020000040">
    <property type="protein sequence ID" value="MCH6267641.1"/>
    <property type="molecule type" value="Genomic_DNA"/>
</dbReference>
<dbReference type="InterPro" id="IPR017896">
    <property type="entry name" value="4Fe4S_Fe-S-bd"/>
</dbReference>
<dbReference type="Pfam" id="PF12838">
    <property type="entry name" value="Fer4_7"/>
    <property type="match status" value="2"/>
</dbReference>
<feature type="domain" description="4Fe-4S ferredoxin-type" evidence="4">
    <location>
        <begin position="49"/>
        <end position="79"/>
    </location>
</feature>
<dbReference type="RefSeq" id="WP_213145701.1">
    <property type="nucleotide sequence ID" value="NZ_JAGYPE020000040.1"/>
</dbReference>